<sequence>MVSTLAARSKARSRESSSKTKPISCPTRPFSHADSGYGTGNNTSFSSLTGKQSLTGDDEPPIPVRSVPLPGKEELQIFRTEIGPAHMARFREITPEIQRELLSAFQKSTPFFTKAKKRKQITMSIRLMMVGDTAETAKPSIIIFLPGGDGASRMESALKLPSLRQLYMPDDGITPCFTVVVVDQAPKKRFCEDIQVVWDTSLSGEKDSSTFCGTQVYLQSRDGRSAISTLGGIVKLTYGPGDFKLVGMTAGHVLEELFDGDDSDEDSDSDEVVGQETQVVDRPCGATDYTTGASIWDYFAPQNRQRPPTRGPGSSISRRCRPIMATGGGQTMTAAPPESFPTMEPIEVALLGGSRSSHHGGSAMMFGVLSHVPGGIMLSPDHGFVDAYLLVLDEGQQEVRDGDSGSWVVNPVSMEVYGHIAATDMTGDAYVLPLHRSFDEMKQVLGVESVDLPRTADLLDAALRGPDMCSAGKLGVGMPVMPDCPRERRASEVFRLCEGLRLRDLKRTSVFYDDDSGYGSLGSRGEVTPLDPATDEVEEDRDYVACW</sequence>
<comment type="caution">
    <text evidence="2">The sequence shown here is derived from an EMBL/GenBank/DDBJ whole genome shotgun (WGS) entry which is preliminary data.</text>
</comment>
<feature type="region of interest" description="Disordered" evidence="1">
    <location>
        <begin position="259"/>
        <end position="278"/>
    </location>
</feature>
<feature type="region of interest" description="Disordered" evidence="1">
    <location>
        <begin position="1"/>
        <end position="69"/>
    </location>
</feature>
<dbReference type="AlphaFoldDB" id="A0AAJ0B0B2"/>
<keyword evidence="3" id="KW-1185">Reference proteome</keyword>
<reference evidence="2" key="1">
    <citation type="submission" date="2023-06" db="EMBL/GenBank/DDBJ databases">
        <title>Genome-scale phylogeny and comparative genomics of the fungal order Sordariales.</title>
        <authorList>
            <consortium name="Lawrence Berkeley National Laboratory"/>
            <person name="Hensen N."/>
            <person name="Bonometti L."/>
            <person name="Westerberg I."/>
            <person name="Brannstrom I.O."/>
            <person name="Guillou S."/>
            <person name="Cros-Aarteil S."/>
            <person name="Calhoun S."/>
            <person name="Haridas S."/>
            <person name="Kuo A."/>
            <person name="Mondo S."/>
            <person name="Pangilinan J."/>
            <person name="Riley R."/>
            <person name="Labutti K."/>
            <person name="Andreopoulos B."/>
            <person name="Lipzen A."/>
            <person name="Chen C."/>
            <person name="Yanf M."/>
            <person name="Daum C."/>
            <person name="Ng V."/>
            <person name="Clum A."/>
            <person name="Steindorff A."/>
            <person name="Ohm R."/>
            <person name="Martin F."/>
            <person name="Silar P."/>
            <person name="Natvig D."/>
            <person name="Lalanne C."/>
            <person name="Gautier V."/>
            <person name="Ament-Velasquez S.L."/>
            <person name="Kruys A."/>
            <person name="Hutchinson M.I."/>
            <person name="Powell A.J."/>
            <person name="Barry K."/>
            <person name="Miller A.N."/>
            <person name="Grigoriev I.V."/>
            <person name="Debuchy R."/>
            <person name="Gladieux P."/>
            <person name="Thoren M.H."/>
            <person name="Johannesson H."/>
        </authorList>
    </citation>
    <scope>NUCLEOTIDE SEQUENCE</scope>
    <source>
        <strain evidence="2">PSN4</strain>
    </source>
</reference>
<accession>A0AAJ0B0B2</accession>
<name>A0AAJ0B0B2_9PEZI</name>
<feature type="compositionally biased region" description="Acidic residues" evidence="1">
    <location>
        <begin position="259"/>
        <end position="273"/>
    </location>
</feature>
<protein>
    <submittedName>
        <fullName evidence="2">Uncharacterized protein</fullName>
    </submittedName>
</protein>
<proteinExistence type="predicted"/>
<evidence type="ECO:0000256" key="1">
    <source>
        <dbReference type="SAM" id="MobiDB-lite"/>
    </source>
</evidence>
<dbReference type="Proteomes" id="UP001239445">
    <property type="component" value="Unassembled WGS sequence"/>
</dbReference>
<feature type="compositionally biased region" description="Polar residues" evidence="1">
    <location>
        <begin position="40"/>
        <end position="55"/>
    </location>
</feature>
<gene>
    <name evidence="2" type="ORF">QBC47DRAFT_426814</name>
</gene>
<evidence type="ECO:0000313" key="2">
    <source>
        <dbReference type="EMBL" id="KAK1749333.1"/>
    </source>
</evidence>
<evidence type="ECO:0000313" key="3">
    <source>
        <dbReference type="Proteomes" id="UP001239445"/>
    </source>
</evidence>
<dbReference type="EMBL" id="MU839861">
    <property type="protein sequence ID" value="KAK1749333.1"/>
    <property type="molecule type" value="Genomic_DNA"/>
</dbReference>
<organism evidence="2 3">
    <name type="scientific">Echria macrotheca</name>
    <dbReference type="NCBI Taxonomy" id="438768"/>
    <lineage>
        <taxon>Eukaryota</taxon>
        <taxon>Fungi</taxon>
        <taxon>Dikarya</taxon>
        <taxon>Ascomycota</taxon>
        <taxon>Pezizomycotina</taxon>
        <taxon>Sordariomycetes</taxon>
        <taxon>Sordariomycetidae</taxon>
        <taxon>Sordariales</taxon>
        <taxon>Schizotheciaceae</taxon>
        <taxon>Echria</taxon>
    </lineage>
</organism>